<feature type="transmembrane region" description="Helical" evidence="1">
    <location>
        <begin position="45"/>
        <end position="70"/>
    </location>
</feature>
<reference evidence="2 3" key="1">
    <citation type="submission" date="2016-08" db="EMBL/GenBank/DDBJ databases">
        <title>Complete genome sequence of Mycobacterium shinshuense, a subspecies of M. ulcerans.</title>
        <authorList>
            <person name="Yoshida M."/>
            <person name="Ogura Y."/>
            <person name="Hayashi T."/>
            <person name="Hoshino Y."/>
        </authorList>
    </citation>
    <scope>NUCLEOTIDE SEQUENCE [LARGE SCALE GENOMIC DNA]</scope>
    <source>
        <strain evidence="3">ATCC 33728</strain>
    </source>
</reference>
<feature type="transmembrane region" description="Helical" evidence="1">
    <location>
        <begin position="82"/>
        <end position="100"/>
    </location>
</feature>
<gene>
    <name evidence="2" type="ORF">SHTP_3800</name>
</gene>
<evidence type="ECO:0008006" key="4">
    <source>
        <dbReference type="Google" id="ProtNLM"/>
    </source>
</evidence>
<keyword evidence="1" id="KW-0812">Transmembrane</keyword>
<accession>A0A1B4Y6T6</accession>
<dbReference type="EMBL" id="AP017624">
    <property type="protein sequence ID" value="BAV42776.1"/>
    <property type="molecule type" value="Genomic_DNA"/>
</dbReference>
<dbReference type="RefSeq" id="WP_096371529.1">
    <property type="nucleotide sequence ID" value="NZ_AP017624.1"/>
</dbReference>
<keyword evidence="1" id="KW-1133">Transmembrane helix</keyword>
<dbReference type="AlphaFoldDB" id="A0A1B4Y6T6"/>
<proteinExistence type="predicted"/>
<keyword evidence="1" id="KW-0472">Membrane</keyword>
<evidence type="ECO:0000313" key="2">
    <source>
        <dbReference type="EMBL" id="BAV42776.1"/>
    </source>
</evidence>
<feature type="transmembrane region" description="Helical" evidence="1">
    <location>
        <begin position="6"/>
        <end position="33"/>
    </location>
</feature>
<dbReference type="Proteomes" id="UP000218067">
    <property type="component" value="Chromosome"/>
</dbReference>
<sequence length="210" mass="21035">MSVVAGIASAFGVGLAAGLGVAVPLGAIGVLLLREGVERGVRRAAVAAAAVSCVDVMYCAAAMLVGRFAGPAVEGLGSWPEVIGALLLVVVAAAGIARGLRRCEPATQHWQSPRSSDRFAFFFGLTAINPVTLVYFTAIAATLEQSLGGSAAIAVVTGVGLASLLWQLLLVWIGAVVGAGSTARTRRLTILVGNVVGGALGVVMLASAAR</sequence>
<protein>
    <recommendedName>
        <fullName evidence="4">LysE type translocator family protein</fullName>
    </recommendedName>
</protein>
<evidence type="ECO:0000313" key="3">
    <source>
        <dbReference type="Proteomes" id="UP000218067"/>
    </source>
</evidence>
<name>A0A1B4Y6T6_MYCUL</name>
<feature type="transmembrane region" description="Helical" evidence="1">
    <location>
        <begin position="121"/>
        <end position="143"/>
    </location>
</feature>
<dbReference type="GeneID" id="93438375"/>
<evidence type="ECO:0000256" key="1">
    <source>
        <dbReference type="SAM" id="Phobius"/>
    </source>
</evidence>
<organism evidence="2 3">
    <name type="scientific">Mycobacterium ulcerans subsp. shinshuense</name>
    <dbReference type="NCBI Taxonomy" id="1124626"/>
    <lineage>
        <taxon>Bacteria</taxon>
        <taxon>Bacillati</taxon>
        <taxon>Actinomycetota</taxon>
        <taxon>Actinomycetes</taxon>
        <taxon>Mycobacteriales</taxon>
        <taxon>Mycobacteriaceae</taxon>
        <taxon>Mycobacterium</taxon>
        <taxon>Mycobacterium ulcerans group</taxon>
    </lineage>
</organism>
<feature type="transmembrane region" description="Helical" evidence="1">
    <location>
        <begin position="188"/>
        <end position="209"/>
    </location>
</feature>
<feature type="transmembrane region" description="Helical" evidence="1">
    <location>
        <begin position="149"/>
        <end position="176"/>
    </location>
</feature>